<keyword evidence="3 5" id="KW-0326">Glycosidase</keyword>
<dbReference type="PRINTS" id="PR00742">
    <property type="entry name" value="GLHYDRLASE35"/>
</dbReference>
<evidence type="ECO:0000256" key="3">
    <source>
        <dbReference type="ARBA" id="ARBA00023295"/>
    </source>
</evidence>
<accession>A0AAU9XKL5</accession>
<feature type="active site" description="Proton donor" evidence="4">
    <location>
        <position position="197"/>
    </location>
</feature>
<comment type="caution">
    <text evidence="10">The sequence shown here is derived from an EMBL/GenBank/DDBJ whole genome shotgun (WGS) entry which is preliminary data.</text>
</comment>
<dbReference type="InterPro" id="IPR019801">
    <property type="entry name" value="Glyco_hydro_35_CS"/>
</dbReference>
<protein>
    <recommendedName>
        <fullName evidence="5">Beta-galactosidase</fullName>
        <ecNumber evidence="5">3.2.1.23</ecNumber>
    </recommendedName>
</protein>
<dbReference type="Gene3D" id="3.20.20.80">
    <property type="entry name" value="Glycosidases"/>
    <property type="match status" value="1"/>
</dbReference>
<dbReference type="Proteomes" id="UP001159428">
    <property type="component" value="Unassembled WGS sequence"/>
</dbReference>
<dbReference type="SUPFAM" id="SSF49785">
    <property type="entry name" value="Galactose-binding domain-like"/>
    <property type="match status" value="1"/>
</dbReference>
<evidence type="ECO:0000313" key="11">
    <source>
        <dbReference type="Proteomes" id="UP001159428"/>
    </source>
</evidence>
<dbReference type="Pfam" id="PF21467">
    <property type="entry name" value="BetaGal_gal-bd"/>
    <property type="match status" value="1"/>
</dbReference>
<feature type="domain" description="Glycoside hydrolase 35 catalytic" evidence="7">
    <location>
        <begin position="49"/>
        <end position="370"/>
    </location>
</feature>
<dbReference type="FunFam" id="3.20.20.80:FF:000036">
    <property type="entry name" value="Beta-galactosidase"/>
    <property type="match status" value="1"/>
</dbReference>
<dbReference type="InterPro" id="IPR026283">
    <property type="entry name" value="B-gal_1-like"/>
</dbReference>
<feature type="active site" description="Nucleophile" evidence="4">
    <location>
        <position position="277"/>
    </location>
</feature>
<dbReference type="InterPro" id="IPR048913">
    <property type="entry name" value="BetaGal_gal-bd"/>
</dbReference>
<dbReference type="InterPro" id="IPR048912">
    <property type="entry name" value="BetaGal1-like_ABD1"/>
</dbReference>
<comment type="similarity">
    <text evidence="1 6">Belongs to the glycosyl hydrolase 35 family.</text>
</comment>
<feature type="domain" description="Beta-galactosidase 1-like first all-beta" evidence="8">
    <location>
        <begin position="430"/>
        <end position="552"/>
    </location>
</feature>
<evidence type="ECO:0000313" key="10">
    <source>
        <dbReference type="EMBL" id="CAH3149599.1"/>
    </source>
</evidence>
<dbReference type="InterPro" id="IPR001944">
    <property type="entry name" value="Glycoside_Hdrlase_35"/>
</dbReference>
<name>A0AAU9XKL5_9CNID</name>
<dbReference type="GO" id="GO:0005975">
    <property type="term" value="P:carbohydrate metabolic process"/>
    <property type="evidence" value="ECO:0007669"/>
    <property type="project" value="InterPro"/>
</dbReference>
<reference evidence="10 11" key="1">
    <citation type="submission" date="2022-05" db="EMBL/GenBank/DDBJ databases">
        <authorList>
            <consortium name="Genoscope - CEA"/>
            <person name="William W."/>
        </authorList>
    </citation>
    <scope>NUCLEOTIDE SEQUENCE [LARGE SCALE GENOMIC DNA]</scope>
</reference>
<dbReference type="PANTHER" id="PTHR23421">
    <property type="entry name" value="BETA-GALACTOSIDASE RELATED"/>
    <property type="match status" value="1"/>
</dbReference>
<dbReference type="InterPro" id="IPR031330">
    <property type="entry name" value="Gly_Hdrlase_35_cat"/>
</dbReference>
<evidence type="ECO:0000259" key="7">
    <source>
        <dbReference type="Pfam" id="PF01301"/>
    </source>
</evidence>
<dbReference type="PIRSF" id="PIRSF006336">
    <property type="entry name" value="B-gal"/>
    <property type="match status" value="1"/>
</dbReference>
<gene>
    <name evidence="10" type="ORF">PMEA_00024407</name>
</gene>
<dbReference type="FunFam" id="2.60.120.260:FF:000049">
    <property type="entry name" value="Beta-galactosidase"/>
    <property type="match status" value="1"/>
</dbReference>
<keyword evidence="2 5" id="KW-0378">Hydrolase</keyword>
<evidence type="ECO:0000256" key="5">
    <source>
        <dbReference type="RuleBase" id="RU000675"/>
    </source>
</evidence>
<comment type="catalytic activity">
    <reaction evidence="5">
        <text>Hydrolysis of terminal non-reducing beta-D-galactose residues in beta-D-galactosides.</text>
        <dbReference type="EC" id="3.2.1.23"/>
    </reaction>
</comment>
<sequence>MFNTRTIQFRKKPLLAIAGLSICLILWMVLRYHTSMPMEKRVLRTEKGQFMLEGKPFRILSGSIHYFRVVPEYWRDRLLKLKAMGLNTVETYVPWNRHEEVKGQFNFKGILDMVKFIKIAHSLGLYVIVRPGPYICAEWDLGGLPSWLLHDPKMKLRSMYPPFLHAVQKYFKKLLPKLVPLQFSHGGPIIAFQVENEYGSFGDTDLSPDYMAYLKTLMVNEGISELLFTSDGVFQMEQKYFPELPGVLKTANFQRNETVNLNRLKKLQPDKPLMVAEFWPGWFDHWGEQHHKMEVDKVVTRVSNILEMGASINLFMFHGGTNFGFMNGANAVQNQFKYQPTVTSYDYDAPLSEAGDVTEKFLALRKVFQKYNSPKDEKQVSLGDYQRREAYEDVEIQHFLELGEFINLFEPVKTENVMSMEGLPINNNGGQGYGFILYQKELDSVPDEIIIHNVSDRAQVFLDFQLVYTIDYMKREEKIKYIDEKELWKVSITTNLEQLRREKHDKVQLDILVENMGRVNFLKEMNRQRKGILGDILVDGKKQTGWKTYPMDFKKGFFDKLSTLSEWRKIKEGELPTIPSIYRGTFGVTGEPKDTFLHMKSWTKGVCFVNGHNLGRYWNIGPQETLYLPAPWLRKGENELLIFELEKCEVPDVPFVTEPKNKGKPLLVL</sequence>
<proteinExistence type="inferred from homology"/>
<organism evidence="10 11">
    <name type="scientific">Pocillopora meandrina</name>
    <dbReference type="NCBI Taxonomy" id="46732"/>
    <lineage>
        <taxon>Eukaryota</taxon>
        <taxon>Metazoa</taxon>
        <taxon>Cnidaria</taxon>
        <taxon>Anthozoa</taxon>
        <taxon>Hexacorallia</taxon>
        <taxon>Scleractinia</taxon>
        <taxon>Astrocoeniina</taxon>
        <taxon>Pocilloporidae</taxon>
        <taxon>Pocillopora</taxon>
    </lineage>
</organism>
<feature type="domain" description="Beta-galactosidase galactose-binding" evidence="9">
    <location>
        <begin position="579"/>
        <end position="638"/>
    </location>
</feature>
<dbReference type="Pfam" id="PF01301">
    <property type="entry name" value="Glyco_hydro_35"/>
    <property type="match status" value="1"/>
</dbReference>
<dbReference type="InterPro" id="IPR017853">
    <property type="entry name" value="GH"/>
</dbReference>
<dbReference type="Pfam" id="PF21317">
    <property type="entry name" value="BetaGal_ABD_1"/>
    <property type="match status" value="1"/>
</dbReference>
<evidence type="ECO:0000259" key="9">
    <source>
        <dbReference type="Pfam" id="PF21467"/>
    </source>
</evidence>
<dbReference type="EC" id="3.2.1.23" evidence="5"/>
<evidence type="ECO:0000256" key="1">
    <source>
        <dbReference type="ARBA" id="ARBA00009809"/>
    </source>
</evidence>
<dbReference type="Gene3D" id="2.60.120.260">
    <property type="entry name" value="Galactose-binding domain-like"/>
    <property type="match status" value="2"/>
</dbReference>
<dbReference type="AlphaFoldDB" id="A0AAU9XKL5"/>
<evidence type="ECO:0000256" key="2">
    <source>
        <dbReference type="ARBA" id="ARBA00022801"/>
    </source>
</evidence>
<dbReference type="GO" id="GO:0004565">
    <property type="term" value="F:beta-galactosidase activity"/>
    <property type="evidence" value="ECO:0007669"/>
    <property type="project" value="UniProtKB-EC"/>
</dbReference>
<evidence type="ECO:0000256" key="4">
    <source>
        <dbReference type="PIRSR" id="PIRSR006336-1"/>
    </source>
</evidence>
<evidence type="ECO:0000259" key="8">
    <source>
        <dbReference type="Pfam" id="PF21317"/>
    </source>
</evidence>
<dbReference type="SUPFAM" id="SSF51445">
    <property type="entry name" value="(Trans)glycosidases"/>
    <property type="match status" value="1"/>
</dbReference>
<dbReference type="PROSITE" id="PS01182">
    <property type="entry name" value="GLYCOSYL_HYDROL_F35"/>
    <property type="match status" value="1"/>
</dbReference>
<dbReference type="EMBL" id="CALNXJ010000046">
    <property type="protein sequence ID" value="CAH3149599.1"/>
    <property type="molecule type" value="Genomic_DNA"/>
</dbReference>
<keyword evidence="11" id="KW-1185">Reference proteome</keyword>
<dbReference type="InterPro" id="IPR008979">
    <property type="entry name" value="Galactose-bd-like_sf"/>
</dbReference>
<evidence type="ECO:0000256" key="6">
    <source>
        <dbReference type="RuleBase" id="RU003679"/>
    </source>
</evidence>